<dbReference type="InterPro" id="IPR029058">
    <property type="entry name" value="AB_hydrolase_fold"/>
</dbReference>
<proteinExistence type="predicted"/>
<dbReference type="AlphaFoldDB" id="A0A7K0DD32"/>
<dbReference type="GO" id="GO:0102007">
    <property type="term" value="F:acyl-L-homoserine-lactone lactonohydrolase activity"/>
    <property type="evidence" value="ECO:0007669"/>
    <property type="project" value="UniProtKB-EC"/>
</dbReference>
<dbReference type="InterPro" id="IPR000073">
    <property type="entry name" value="AB_hydrolase_1"/>
</dbReference>
<evidence type="ECO:0000313" key="2">
    <source>
        <dbReference type="EMBL" id="MQY22794.1"/>
    </source>
</evidence>
<feature type="domain" description="AB hydrolase-1" evidence="1">
    <location>
        <begin position="20"/>
        <end position="253"/>
    </location>
</feature>
<dbReference type="EC" id="3.1.1.81" evidence="2"/>
<dbReference type="PRINTS" id="PR00111">
    <property type="entry name" value="ABHYDROLASE"/>
</dbReference>
<dbReference type="Proteomes" id="UP000438448">
    <property type="component" value="Unassembled WGS sequence"/>
</dbReference>
<accession>A0A7K0DD32</accession>
<dbReference type="PANTHER" id="PTHR43798:SF33">
    <property type="entry name" value="HYDROLASE, PUTATIVE (AFU_ORTHOLOGUE AFUA_2G14860)-RELATED"/>
    <property type="match status" value="1"/>
</dbReference>
<dbReference type="EMBL" id="WEGK01000015">
    <property type="protein sequence ID" value="MQY22794.1"/>
    <property type="molecule type" value="Genomic_DNA"/>
</dbReference>
<dbReference type="PANTHER" id="PTHR43798">
    <property type="entry name" value="MONOACYLGLYCEROL LIPASE"/>
    <property type="match status" value="1"/>
</dbReference>
<comment type="caution">
    <text evidence="2">The sequence shown here is derived from an EMBL/GenBank/DDBJ whole genome shotgun (WGS) entry which is preliminary data.</text>
</comment>
<reference evidence="2 3" key="1">
    <citation type="submission" date="2019-10" db="EMBL/GenBank/DDBJ databases">
        <title>Nocardia macrotermitis sp. nov. and Nocardia aurantia sp. nov., isolated from the gut of fungus growing-termite Macrotermes natalensis.</title>
        <authorList>
            <person name="Benndorf R."/>
            <person name="Schwitalla J."/>
            <person name="Martin K."/>
            <person name="De Beer W."/>
            <person name="Kaster A.-K."/>
            <person name="Vollmers J."/>
            <person name="Poulsen M."/>
            <person name="Beemelmanns C."/>
        </authorList>
    </citation>
    <scope>NUCLEOTIDE SEQUENCE [LARGE SCALE GENOMIC DNA]</scope>
    <source>
        <strain evidence="2 3">RB20</strain>
    </source>
</reference>
<dbReference type="SUPFAM" id="SSF53474">
    <property type="entry name" value="alpha/beta-Hydrolases"/>
    <property type="match status" value="1"/>
</dbReference>
<sequence>MRYGNLAADSNGVDDGRPALVLLHGLTFDRRHWSPVLADLALAGSNRRVVAFDLPGHGESPRRDSYGLTELVDVLHEAITEADLTAPVVAGHSLGGVLATAYAARYPVNGVVNIDQPLRSGGFADFLRRSEPQLNSAGFLNVWKTLLDGMHIDELPPSAQHLVRTATDPRQDLFLGYWRDLMHTPNDQSDENTTRTLTAIHTARTPYHYIAGTPIAPTYRTWLETALPDVQITELLGSGHFPHLVHPAAVARALAELPVPTH</sequence>
<evidence type="ECO:0000259" key="1">
    <source>
        <dbReference type="Pfam" id="PF12697"/>
    </source>
</evidence>
<dbReference type="Gene3D" id="3.40.50.1820">
    <property type="entry name" value="alpha/beta hydrolase"/>
    <property type="match status" value="1"/>
</dbReference>
<gene>
    <name evidence="2" type="primary">aiiM</name>
    <name evidence="2" type="ORF">NRB20_59160</name>
</gene>
<organism evidence="2 3">
    <name type="scientific">Nocardia macrotermitis</name>
    <dbReference type="NCBI Taxonomy" id="2585198"/>
    <lineage>
        <taxon>Bacteria</taxon>
        <taxon>Bacillati</taxon>
        <taxon>Actinomycetota</taxon>
        <taxon>Actinomycetes</taxon>
        <taxon>Mycobacteriales</taxon>
        <taxon>Nocardiaceae</taxon>
        <taxon>Nocardia</taxon>
    </lineage>
</organism>
<keyword evidence="2" id="KW-0378">Hydrolase</keyword>
<evidence type="ECO:0000313" key="3">
    <source>
        <dbReference type="Proteomes" id="UP000438448"/>
    </source>
</evidence>
<dbReference type="Pfam" id="PF12697">
    <property type="entry name" value="Abhydrolase_6"/>
    <property type="match status" value="1"/>
</dbReference>
<dbReference type="InterPro" id="IPR050266">
    <property type="entry name" value="AB_hydrolase_sf"/>
</dbReference>
<name>A0A7K0DD32_9NOCA</name>
<keyword evidence="3" id="KW-1185">Reference proteome</keyword>
<dbReference type="GO" id="GO:0016020">
    <property type="term" value="C:membrane"/>
    <property type="evidence" value="ECO:0007669"/>
    <property type="project" value="TreeGrafter"/>
</dbReference>
<dbReference type="GO" id="GO:0046464">
    <property type="term" value="P:acylglycerol catabolic process"/>
    <property type="evidence" value="ECO:0007669"/>
    <property type="project" value="TreeGrafter"/>
</dbReference>
<protein>
    <submittedName>
        <fullName evidence="2">N-acyl homoserine lactonase</fullName>
        <ecNumber evidence="2">3.1.1.81</ecNumber>
    </submittedName>
</protein>
<dbReference type="GO" id="GO:0047372">
    <property type="term" value="F:monoacylglycerol lipase activity"/>
    <property type="evidence" value="ECO:0007669"/>
    <property type="project" value="TreeGrafter"/>
</dbReference>
<dbReference type="OrthoDB" id="2645723at2"/>
<dbReference type="RefSeq" id="WP_153414616.1">
    <property type="nucleotide sequence ID" value="NZ_WEGK01000015.1"/>
</dbReference>